<name>A0A820KVP1_9BILA</name>
<feature type="non-terminal residue" evidence="1">
    <location>
        <position position="1"/>
    </location>
</feature>
<evidence type="ECO:0000313" key="2">
    <source>
        <dbReference type="Proteomes" id="UP000663844"/>
    </source>
</evidence>
<reference evidence="1" key="1">
    <citation type="submission" date="2021-02" db="EMBL/GenBank/DDBJ databases">
        <authorList>
            <person name="Nowell W R."/>
        </authorList>
    </citation>
    <scope>NUCLEOTIDE SEQUENCE</scope>
</reference>
<dbReference type="Proteomes" id="UP000663844">
    <property type="component" value="Unassembled WGS sequence"/>
</dbReference>
<protein>
    <submittedName>
        <fullName evidence="1">Uncharacterized protein</fullName>
    </submittedName>
</protein>
<organism evidence="1 2">
    <name type="scientific">Adineta steineri</name>
    <dbReference type="NCBI Taxonomy" id="433720"/>
    <lineage>
        <taxon>Eukaryota</taxon>
        <taxon>Metazoa</taxon>
        <taxon>Spiralia</taxon>
        <taxon>Gnathifera</taxon>
        <taxon>Rotifera</taxon>
        <taxon>Eurotatoria</taxon>
        <taxon>Bdelloidea</taxon>
        <taxon>Adinetida</taxon>
        <taxon>Adinetidae</taxon>
        <taxon>Adineta</taxon>
    </lineage>
</organism>
<gene>
    <name evidence="1" type="ORF">OXD698_LOCUS48569</name>
</gene>
<accession>A0A820KVP1</accession>
<sequence>CLGEKYYSKHSQYCRAG</sequence>
<dbReference type="EMBL" id="CAJOAZ010020546">
    <property type="protein sequence ID" value="CAF4347255.1"/>
    <property type="molecule type" value="Genomic_DNA"/>
</dbReference>
<comment type="caution">
    <text evidence="1">The sequence shown here is derived from an EMBL/GenBank/DDBJ whole genome shotgun (WGS) entry which is preliminary data.</text>
</comment>
<proteinExistence type="predicted"/>
<dbReference type="AlphaFoldDB" id="A0A820KVP1"/>
<evidence type="ECO:0000313" key="1">
    <source>
        <dbReference type="EMBL" id="CAF4347255.1"/>
    </source>
</evidence>